<dbReference type="EMBL" id="KI912121">
    <property type="protein sequence ID" value="ETS73487.1"/>
    <property type="molecule type" value="Genomic_DNA"/>
</dbReference>
<dbReference type="KEGG" id="pfy:PFICI_14433"/>
<reference evidence="3" key="1">
    <citation type="journal article" date="2015" name="BMC Genomics">
        <title>Genomic and transcriptomic analysis of the endophytic fungus Pestalotiopsis fici reveals its lifestyle and high potential for synthesis of natural products.</title>
        <authorList>
            <person name="Wang X."/>
            <person name="Zhang X."/>
            <person name="Liu L."/>
            <person name="Xiang M."/>
            <person name="Wang W."/>
            <person name="Sun X."/>
            <person name="Che Y."/>
            <person name="Guo L."/>
            <person name="Liu G."/>
            <person name="Guo L."/>
            <person name="Wang C."/>
            <person name="Yin W.B."/>
            <person name="Stadler M."/>
            <person name="Zhang X."/>
            <person name="Liu X."/>
        </authorList>
    </citation>
    <scope>NUCLEOTIDE SEQUENCE [LARGE SCALE GENOMIC DNA]</scope>
    <source>
        <strain evidence="3">W106-1 / CGMCC3.15140</strain>
    </source>
</reference>
<keyword evidence="3" id="KW-1185">Reference proteome</keyword>
<keyword evidence="1" id="KW-0732">Signal</keyword>
<evidence type="ECO:0000256" key="1">
    <source>
        <dbReference type="SAM" id="SignalP"/>
    </source>
</evidence>
<dbReference type="RefSeq" id="XP_007841205.1">
    <property type="nucleotide sequence ID" value="XM_007843014.1"/>
</dbReference>
<organism evidence="2 3">
    <name type="scientific">Pestalotiopsis fici (strain W106-1 / CGMCC3.15140)</name>
    <dbReference type="NCBI Taxonomy" id="1229662"/>
    <lineage>
        <taxon>Eukaryota</taxon>
        <taxon>Fungi</taxon>
        <taxon>Dikarya</taxon>
        <taxon>Ascomycota</taxon>
        <taxon>Pezizomycotina</taxon>
        <taxon>Sordariomycetes</taxon>
        <taxon>Xylariomycetidae</taxon>
        <taxon>Amphisphaeriales</taxon>
        <taxon>Sporocadaceae</taxon>
        <taxon>Pestalotiopsis</taxon>
    </lineage>
</organism>
<sequence length="247" mass="26181">MFKSIASLALLASSVAVSIAGPLPDIDPRDLAEPMPLVAREFELNQLQAREPEDFALEDRDLEARAGKTINAVATFDTLVAGGNTLTRAIGNYGALQWSGINVVKVGTNNLFGVNAYSKPNVAVYGAITNVLSNVPTIKTQYSGSKTASFSIDSFYFGCNAGTALTLVAAPTDCRLAIAGYDKSSKVIAYQSFIYRPAVAVTANMIKAQLNAQFKAPLDHVVILTSYSVGILGATLIDNFNYTVTAV</sequence>
<feature type="signal peptide" evidence="1">
    <location>
        <begin position="1"/>
        <end position="20"/>
    </location>
</feature>
<dbReference type="GeneID" id="19279446"/>
<evidence type="ECO:0000313" key="2">
    <source>
        <dbReference type="EMBL" id="ETS73487.1"/>
    </source>
</evidence>
<name>W3WK06_PESFW</name>
<dbReference type="InParanoid" id="W3WK06"/>
<dbReference type="OrthoDB" id="4731266at2759"/>
<dbReference type="Proteomes" id="UP000030651">
    <property type="component" value="Unassembled WGS sequence"/>
</dbReference>
<accession>W3WK06</accession>
<dbReference type="eggNOG" id="ENOG502RWZM">
    <property type="taxonomic scope" value="Eukaryota"/>
</dbReference>
<feature type="chain" id="PRO_5004833604" evidence="1">
    <location>
        <begin position="21"/>
        <end position="247"/>
    </location>
</feature>
<gene>
    <name evidence="2" type="ORF">PFICI_14433</name>
</gene>
<dbReference type="AlphaFoldDB" id="W3WK06"/>
<proteinExistence type="predicted"/>
<dbReference type="HOGENOM" id="CLU_1124880_0_0_1"/>
<protein>
    <submittedName>
        <fullName evidence="2">Uncharacterized protein</fullName>
    </submittedName>
</protein>
<evidence type="ECO:0000313" key="3">
    <source>
        <dbReference type="Proteomes" id="UP000030651"/>
    </source>
</evidence>